<dbReference type="InterPro" id="IPR029460">
    <property type="entry name" value="DNAPol_HHH"/>
</dbReference>
<dbReference type="Pfam" id="PF14579">
    <property type="entry name" value="HHH_6"/>
    <property type="match status" value="1"/>
</dbReference>
<evidence type="ECO:0000313" key="9">
    <source>
        <dbReference type="Proteomes" id="UP000289440"/>
    </source>
</evidence>
<dbReference type="EMBL" id="LR214951">
    <property type="protein sequence ID" value="VEU59704.1"/>
    <property type="molecule type" value="Genomic_DNA"/>
</dbReference>
<dbReference type="NCBIfam" id="TIGR00594">
    <property type="entry name" value="polc"/>
    <property type="match status" value="1"/>
</dbReference>
<dbReference type="InterPro" id="IPR003141">
    <property type="entry name" value="Pol/His_phosphatase_N"/>
</dbReference>
<dbReference type="OrthoDB" id="9803237at2"/>
<evidence type="ECO:0000256" key="6">
    <source>
        <dbReference type="ARBA" id="ARBA00049244"/>
    </source>
</evidence>
<evidence type="ECO:0000259" key="7">
    <source>
        <dbReference type="SMART" id="SM00481"/>
    </source>
</evidence>
<evidence type="ECO:0000256" key="4">
    <source>
        <dbReference type="ARBA" id="ARBA00022705"/>
    </source>
</evidence>
<dbReference type="Proteomes" id="UP000289440">
    <property type="component" value="Chromosome"/>
</dbReference>
<evidence type="ECO:0000313" key="8">
    <source>
        <dbReference type="EMBL" id="VEU59704.1"/>
    </source>
</evidence>
<dbReference type="GO" id="GO:0008408">
    <property type="term" value="F:3'-5' exonuclease activity"/>
    <property type="evidence" value="ECO:0007669"/>
    <property type="project" value="InterPro"/>
</dbReference>
<dbReference type="InterPro" id="IPR004013">
    <property type="entry name" value="PHP_dom"/>
</dbReference>
<sequence length="971" mass="112676">MGKIVNLNVHTEYSFLESTIKIDKLFDYAKQNNIKTIVITDRNNMFALPKFLKKAKEFNIKPIIGVDLDVENYRFILLAKNYQGYQFLAKLVSKKNNNNVISLLEIENDNIFIIDHPDYGIYAKNNQLLNYKNFYISTNDESVENSIYVNETKILTLDEYDALETLKSISKKDFNTKKYLAFALNENVSEIVSKRINNIINQINVIFPERPNFLPKFKNNENLTSEQYLKKIIFEKLKEKEIELKKYKDSIQRINYEFNIIKNLKFADYFLIIWDLIKWSKEQNILVGPGRGSVSGSLIAFVLNITEVNPLKYGLYFERFLNPERITMPDIDIDIADNRREEVLQYLSDKYGFKNFSSIITFQSLGAKMAIRDVARIHNVPITEVNELTKRMFDDTTTLKQTYENSPKFKAKIDSNPLYQKIYQMAKKIEGLPRQFGTHAAGIVLSSEEIENIVPTILNDKGYLETQFSMEYLEDFGLLKIDILALKNLSIVQEIIEFINNSTNLKLEFKDIPLYDVQTNILLSKGQTTGIFQLESPGMKNTLKKVGISSLDDLASVISLFRPGPMENISEYVKRKQGAFIPKISKVYDDILSSTYGIIVYQEQIMEICQKIANLSFAEADIFRKAISKKDYNNMHKLKTQFINNAIKQNYSENLVTKIFKSIEYFAEYGFNKAHAVAYAVLAYKMAYLKTKYPLFFFSSLINNARGSHDVIKKYVAEANEYNIEILPPSINVFDSISDLPIIEDNKIYLPLIMIKGLGNVATQKLLKIRSEKPFDDLIDFLIRMNENKISKSIIKILIESNALREFGSQQKIKSIFNAFNVENNIYDFDKNNSLIKEIVDNFAEKIDGFENKDDIEEIQKNELNYLGIIFTKAAKKSFEGEIRLADMRQGNKYVLPLQVLKISPFYDKKHQLMAKIELSDSSKQISAFIFSSYWKNIENKIKINKIYEFEILKNTRGYSIYKLIKEIYEK</sequence>
<dbReference type="GO" id="GO:0006260">
    <property type="term" value="P:DNA replication"/>
    <property type="evidence" value="ECO:0007669"/>
    <property type="project" value="UniProtKB-KW"/>
</dbReference>
<dbReference type="PANTHER" id="PTHR32294:SF0">
    <property type="entry name" value="DNA POLYMERASE III SUBUNIT ALPHA"/>
    <property type="match status" value="1"/>
</dbReference>
<dbReference type="EC" id="2.7.7.7" evidence="1"/>
<keyword evidence="2 8" id="KW-0808">Transferase</keyword>
<dbReference type="GO" id="GO:0003887">
    <property type="term" value="F:DNA-directed DNA polymerase activity"/>
    <property type="evidence" value="ECO:0007669"/>
    <property type="project" value="UniProtKB-KW"/>
</dbReference>
<dbReference type="RefSeq" id="WP_129720075.1">
    <property type="nucleotide sequence ID" value="NZ_LR214951.1"/>
</dbReference>
<dbReference type="NCBIfam" id="NF005516">
    <property type="entry name" value="PRK07135.1"/>
    <property type="match status" value="1"/>
</dbReference>
<dbReference type="PANTHER" id="PTHR32294">
    <property type="entry name" value="DNA POLYMERASE III SUBUNIT ALPHA"/>
    <property type="match status" value="1"/>
</dbReference>
<comment type="catalytic activity">
    <reaction evidence="6">
        <text>DNA(n) + a 2'-deoxyribonucleoside 5'-triphosphate = DNA(n+1) + diphosphate</text>
        <dbReference type="Rhea" id="RHEA:22508"/>
        <dbReference type="Rhea" id="RHEA-COMP:17339"/>
        <dbReference type="Rhea" id="RHEA-COMP:17340"/>
        <dbReference type="ChEBI" id="CHEBI:33019"/>
        <dbReference type="ChEBI" id="CHEBI:61560"/>
        <dbReference type="ChEBI" id="CHEBI:173112"/>
        <dbReference type="EC" id="2.7.7.7"/>
    </reaction>
</comment>
<gene>
    <name evidence="8" type="primary">dnaE</name>
    <name evidence="8" type="ORF">NCTC10166_00686</name>
</gene>
<name>A0A449A645_9BACT</name>
<dbReference type="Pfam" id="PF17657">
    <property type="entry name" value="DNA_pol3_finger"/>
    <property type="match status" value="1"/>
</dbReference>
<dbReference type="InterPro" id="IPR041931">
    <property type="entry name" value="DNA_pol3_alpha_thumb_dom"/>
</dbReference>
<dbReference type="Gene3D" id="3.20.20.140">
    <property type="entry name" value="Metal-dependent hydrolases"/>
    <property type="match status" value="1"/>
</dbReference>
<dbReference type="Gene3D" id="1.10.150.870">
    <property type="match status" value="1"/>
</dbReference>
<dbReference type="InterPro" id="IPR016195">
    <property type="entry name" value="Pol/histidinol_Pase-like"/>
</dbReference>
<keyword evidence="5" id="KW-0239">DNA-directed DNA polymerase</keyword>
<dbReference type="Gene3D" id="1.10.10.1600">
    <property type="entry name" value="Bacterial DNA polymerase III alpha subunit, thumb domain"/>
    <property type="match status" value="1"/>
</dbReference>
<evidence type="ECO:0000256" key="5">
    <source>
        <dbReference type="ARBA" id="ARBA00022932"/>
    </source>
</evidence>
<keyword evidence="4" id="KW-0235">DNA replication</keyword>
<dbReference type="CDD" id="cd07431">
    <property type="entry name" value="PHP_PolIIIA"/>
    <property type="match status" value="1"/>
</dbReference>
<protein>
    <recommendedName>
        <fullName evidence="1">DNA-directed DNA polymerase</fullName>
        <ecNumber evidence="1">2.7.7.7</ecNumber>
    </recommendedName>
</protein>
<feature type="domain" description="Polymerase/histidinol phosphatase N-terminal" evidence="7">
    <location>
        <begin position="5"/>
        <end position="72"/>
    </location>
</feature>
<reference evidence="8 9" key="1">
    <citation type="submission" date="2019-01" db="EMBL/GenBank/DDBJ databases">
        <authorList>
            <consortium name="Pathogen Informatics"/>
        </authorList>
    </citation>
    <scope>NUCLEOTIDE SEQUENCE [LARGE SCALE GENOMIC DNA]</scope>
    <source>
        <strain evidence="8 9">NCTC10166</strain>
    </source>
</reference>
<dbReference type="AlphaFoldDB" id="A0A449A645"/>
<evidence type="ECO:0000256" key="1">
    <source>
        <dbReference type="ARBA" id="ARBA00012417"/>
    </source>
</evidence>
<proteinExistence type="predicted"/>
<dbReference type="KEGG" id="mnu:NCTC10166_00686"/>
<evidence type="ECO:0000256" key="3">
    <source>
        <dbReference type="ARBA" id="ARBA00022695"/>
    </source>
</evidence>
<keyword evidence="3 8" id="KW-0548">Nucleotidyltransferase</keyword>
<dbReference type="InterPro" id="IPR004805">
    <property type="entry name" value="DnaE2/DnaE/PolC"/>
</dbReference>
<evidence type="ECO:0000256" key="2">
    <source>
        <dbReference type="ARBA" id="ARBA00022679"/>
    </source>
</evidence>
<dbReference type="InterPro" id="IPR011708">
    <property type="entry name" value="DNA_pol3_alpha_NTPase_dom"/>
</dbReference>
<dbReference type="SMART" id="SM00481">
    <property type="entry name" value="POLIIIAc"/>
    <property type="match status" value="1"/>
</dbReference>
<organism evidence="8 9">
    <name type="scientific">Mesomycoplasma neurolyticum</name>
    <dbReference type="NCBI Taxonomy" id="2120"/>
    <lineage>
        <taxon>Bacteria</taxon>
        <taxon>Bacillati</taxon>
        <taxon>Mycoplasmatota</taxon>
        <taxon>Mycoplasmoidales</taxon>
        <taxon>Metamycoplasmataceae</taxon>
        <taxon>Mesomycoplasma</taxon>
    </lineage>
</organism>
<dbReference type="SUPFAM" id="SSF89550">
    <property type="entry name" value="PHP domain-like"/>
    <property type="match status" value="1"/>
</dbReference>
<dbReference type="InterPro" id="IPR040982">
    <property type="entry name" value="DNA_pol3_finger"/>
</dbReference>
<dbReference type="Pfam" id="PF07733">
    <property type="entry name" value="DNA_pol3_alpha"/>
    <property type="match status" value="1"/>
</dbReference>
<dbReference type="Pfam" id="PF02811">
    <property type="entry name" value="PHP"/>
    <property type="match status" value="1"/>
</dbReference>
<accession>A0A449A645</accession>
<keyword evidence="9" id="KW-1185">Reference proteome</keyword>